<dbReference type="Gene3D" id="3.30.160.60">
    <property type="entry name" value="Classic Zinc Finger"/>
    <property type="match status" value="3"/>
</dbReference>
<evidence type="ECO:0000259" key="7">
    <source>
        <dbReference type="PROSITE" id="PS52027"/>
    </source>
</evidence>
<dbReference type="EMBL" id="CAJZBQ010000015">
    <property type="protein sequence ID" value="CAG9316090.1"/>
    <property type="molecule type" value="Genomic_DNA"/>
</dbReference>
<feature type="region of interest" description="Disordered" evidence="6">
    <location>
        <begin position="176"/>
        <end position="202"/>
    </location>
</feature>
<proteinExistence type="predicted"/>
<keyword evidence="1" id="KW-0479">Metal-binding</keyword>
<sequence length="403" mass="45318">MDAVGGGGKPWLKPKALICYICGREFGTTSLGIHQKNCARLWEERENLKPKRERRPLPEPPKEIAIASSGKDNIDQFNDIAFNAFTSKSMAQCPNCARKFLEDRLVIHLRSCTSENPCKPVRSITSAILESPQKYQANSLPMTSQAKPPQVNSSSSALIKNPKKQSLIDKYLSEAQSKLQDTETPPSPEIKSKESTEILRSSSAFQSKDINEIIRPLTSQRNQEEPKISLNTMENFNSSPETEDNRIPCSKCGRKFNADRVGKHEEICKGDNQNWGKVKEDNKKVSKIYKLGNTNAKIVEESVECSYCLRNFDQKVAENHIPICKNTLNRPNPPKNTRSLSQNVITNKEKIVPSVSSNSPARSPDIGKIKKPLRVNNEKVYCHNCGERYFPNAKFCSFCGEKK</sequence>
<evidence type="ECO:0000256" key="2">
    <source>
        <dbReference type="ARBA" id="ARBA00022737"/>
    </source>
</evidence>
<reference evidence="8" key="1">
    <citation type="submission" date="2021-09" db="EMBL/GenBank/DDBJ databases">
        <authorList>
            <consortium name="AG Swart"/>
            <person name="Singh M."/>
            <person name="Singh A."/>
            <person name="Seah K."/>
            <person name="Emmerich C."/>
        </authorList>
    </citation>
    <scope>NUCLEOTIDE SEQUENCE</scope>
    <source>
        <strain evidence="8">ATCC30299</strain>
    </source>
</reference>
<gene>
    <name evidence="8" type="ORF">BSTOLATCC_MIC15531</name>
</gene>
<dbReference type="AlphaFoldDB" id="A0AAU9IWL9"/>
<keyword evidence="4" id="KW-0862">Zinc</keyword>
<dbReference type="InterPro" id="IPR049899">
    <property type="entry name" value="Znf_C2HC_C3H"/>
</dbReference>
<evidence type="ECO:0000256" key="3">
    <source>
        <dbReference type="ARBA" id="ARBA00022771"/>
    </source>
</evidence>
<evidence type="ECO:0000313" key="9">
    <source>
        <dbReference type="Proteomes" id="UP001162131"/>
    </source>
</evidence>
<dbReference type="PROSITE" id="PS52027">
    <property type="entry name" value="ZF_C2HC_C3H"/>
    <property type="match status" value="1"/>
</dbReference>
<dbReference type="Pfam" id="PF13913">
    <property type="entry name" value="zf-C2HC_2"/>
    <property type="match status" value="4"/>
</dbReference>
<keyword evidence="2" id="KW-0677">Repeat</keyword>
<dbReference type="PANTHER" id="PTHR13555">
    <property type="entry name" value="C2H2 ZINC FINGER CGI-62-RELATED"/>
    <property type="match status" value="1"/>
</dbReference>
<protein>
    <recommendedName>
        <fullName evidence="7">C2HC/C3H-type domain-containing protein</fullName>
    </recommendedName>
</protein>
<dbReference type="PANTHER" id="PTHR13555:SF68">
    <property type="entry name" value="ZINC FINGER PROTEIN 474"/>
    <property type="match status" value="1"/>
</dbReference>
<feature type="domain" description="C2HC/C3H-type" evidence="7">
    <location>
        <begin position="245"/>
        <end position="274"/>
    </location>
</feature>
<evidence type="ECO:0000256" key="1">
    <source>
        <dbReference type="ARBA" id="ARBA00022723"/>
    </source>
</evidence>
<evidence type="ECO:0000256" key="4">
    <source>
        <dbReference type="ARBA" id="ARBA00022833"/>
    </source>
</evidence>
<dbReference type="GO" id="GO:0008270">
    <property type="term" value="F:zinc ion binding"/>
    <property type="evidence" value="ECO:0007669"/>
    <property type="project" value="UniProtKB-KW"/>
</dbReference>
<feature type="compositionally biased region" description="Polar residues" evidence="6">
    <location>
        <begin position="140"/>
        <end position="158"/>
    </location>
</feature>
<dbReference type="InterPro" id="IPR026319">
    <property type="entry name" value="ZC2HC1A/B-like"/>
</dbReference>
<evidence type="ECO:0000313" key="8">
    <source>
        <dbReference type="EMBL" id="CAG9316090.1"/>
    </source>
</evidence>
<keyword evidence="9" id="KW-1185">Reference proteome</keyword>
<dbReference type="Proteomes" id="UP001162131">
    <property type="component" value="Unassembled WGS sequence"/>
</dbReference>
<evidence type="ECO:0000256" key="6">
    <source>
        <dbReference type="SAM" id="MobiDB-lite"/>
    </source>
</evidence>
<organism evidence="8 9">
    <name type="scientific">Blepharisma stoltei</name>
    <dbReference type="NCBI Taxonomy" id="1481888"/>
    <lineage>
        <taxon>Eukaryota</taxon>
        <taxon>Sar</taxon>
        <taxon>Alveolata</taxon>
        <taxon>Ciliophora</taxon>
        <taxon>Postciliodesmatophora</taxon>
        <taxon>Heterotrichea</taxon>
        <taxon>Heterotrichida</taxon>
        <taxon>Blepharismidae</taxon>
        <taxon>Blepharisma</taxon>
    </lineage>
</organism>
<evidence type="ECO:0000256" key="5">
    <source>
        <dbReference type="PROSITE-ProRule" id="PRU01371"/>
    </source>
</evidence>
<accession>A0AAU9IWL9</accession>
<feature type="region of interest" description="Disordered" evidence="6">
    <location>
        <begin position="140"/>
        <end position="159"/>
    </location>
</feature>
<name>A0AAU9IWL9_9CILI</name>
<comment type="caution">
    <text evidence="8">The sequence shown here is derived from an EMBL/GenBank/DDBJ whole genome shotgun (WGS) entry which is preliminary data.</text>
</comment>
<keyword evidence="3 5" id="KW-0863">Zinc-finger</keyword>